<evidence type="ECO:0000313" key="3">
    <source>
        <dbReference type="Proteomes" id="UP000028401"/>
    </source>
</evidence>
<evidence type="ECO:0000259" key="1">
    <source>
        <dbReference type="Pfam" id="PF03288"/>
    </source>
</evidence>
<dbReference type="EMBL" id="AZSI01000047">
    <property type="protein sequence ID" value="KEY62462.1"/>
    <property type="molecule type" value="Genomic_DNA"/>
</dbReference>
<name>A0A084AAY3_LACLC</name>
<reference evidence="2 3" key="1">
    <citation type="submission" date="2014-06" db="EMBL/GenBank/DDBJ databases">
        <title>Draft genome sequence of the putrescine producing strain Lactococcus lactis subsp cremoris GE214.</title>
        <authorList>
            <person name="Ladero V."/>
            <person name="Linares D.M."/>
            <person name="del Rio B."/>
            <person name="Mayo B."/>
            <person name="Martin M.C."/>
            <person name="Fernandez M."/>
            <person name="Alvarez M.A."/>
        </authorList>
    </citation>
    <scope>NUCLEOTIDE SEQUENCE [LARGE SCALE GENOMIC DNA]</scope>
    <source>
        <strain evidence="2 3">GE214</strain>
    </source>
</reference>
<dbReference type="Proteomes" id="UP000028401">
    <property type="component" value="Unassembled WGS sequence"/>
</dbReference>
<organism evidence="2 3">
    <name type="scientific">Lactococcus cremoris subsp. cremoris GE214</name>
    <dbReference type="NCBI Taxonomy" id="1415168"/>
    <lineage>
        <taxon>Bacteria</taxon>
        <taxon>Bacillati</taxon>
        <taxon>Bacillota</taxon>
        <taxon>Bacilli</taxon>
        <taxon>Lactobacillales</taxon>
        <taxon>Streptococcaceae</taxon>
        <taxon>Lactococcus</taxon>
        <taxon>Lactococcus cremoris subsp. cremoris</taxon>
    </lineage>
</organism>
<protein>
    <submittedName>
        <fullName evidence="2">Putative phage related protein</fullName>
    </submittedName>
</protein>
<sequence>FEKFDEPKATQGLLDDFKISNDNVLAFVNDMFEEFVSDFLPTAFISALYRAWCEDEGVKPFTKREFELKLPDHIKKEWEKTSKRPHTAGFNRAIDLHRAEQYELFRRLFHWDEDKQKSMTKGYLRKKKRK</sequence>
<dbReference type="RefSeq" id="WP_042748292.1">
    <property type="nucleotide sequence ID" value="NZ_AZSI01000047.1"/>
</dbReference>
<dbReference type="Pfam" id="PF03288">
    <property type="entry name" value="Pox_D5"/>
    <property type="match status" value="1"/>
</dbReference>
<proteinExistence type="predicted"/>
<gene>
    <name evidence="2" type="ORF">U725_01373</name>
</gene>
<dbReference type="PATRIC" id="fig|1415168.3.peg.1445"/>
<dbReference type="InterPro" id="IPR004968">
    <property type="entry name" value="DNA_primase/NTPase_C"/>
</dbReference>
<comment type="caution">
    <text evidence="2">The sequence shown here is derived from an EMBL/GenBank/DDBJ whole genome shotgun (WGS) entry which is preliminary data.</text>
</comment>
<evidence type="ECO:0000313" key="2">
    <source>
        <dbReference type="EMBL" id="KEY62462.1"/>
    </source>
</evidence>
<dbReference type="AlphaFoldDB" id="A0A084AAY3"/>
<feature type="non-terminal residue" evidence="2">
    <location>
        <position position="1"/>
    </location>
</feature>
<accession>A0A084AAY3</accession>
<feature type="domain" description="DNA primase/nucleoside triphosphatase C-terminal" evidence="1">
    <location>
        <begin position="20"/>
        <end position="99"/>
    </location>
</feature>